<dbReference type="PANTHER" id="PTHR46300">
    <property type="entry name" value="P450, PUTATIVE (EUROFUNG)-RELATED-RELATED"/>
    <property type="match status" value="1"/>
</dbReference>
<keyword evidence="10" id="KW-1133">Transmembrane helix</keyword>
<dbReference type="GO" id="GO:0020037">
    <property type="term" value="F:heme binding"/>
    <property type="evidence" value="ECO:0007669"/>
    <property type="project" value="InterPro"/>
</dbReference>
<reference evidence="11" key="1">
    <citation type="submission" date="2013-11" db="EMBL/GenBank/DDBJ databases">
        <title>Genome sequence of the fusiform rust pathogen reveals effectors for host alternation and coevolution with pine.</title>
        <authorList>
            <consortium name="DOE Joint Genome Institute"/>
            <person name="Smith K."/>
            <person name="Pendleton A."/>
            <person name="Kubisiak T."/>
            <person name="Anderson C."/>
            <person name="Salamov A."/>
            <person name="Aerts A."/>
            <person name="Riley R."/>
            <person name="Clum A."/>
            <person name="Lindquist E."/>
            <person name="Ence D."/>
            <person name="Campbell M."/>
            <person name="Kronenberg Z."/>
            <person name="Feau N."/>
            <person name="Dhillon B."/>
            <person name="Hamelin R."/>
            <person name="Burleigh J."/>
            <person name="Smith J."/>
            <person name="Yandell M."/>
            <person name="Nelson C."/>
            <person name="Grigoriev I."/>
            <person name="Davis J."/>
        </authorList>
    </citation>
    <scope>NUCLEOTIDE SEQUENCE</scope>
    <source>
        <strain evidence="11">G11</strain>
    </source>
</reference>
<dbReference type="Proteomes" id="UP000886653">
    <property type="component" value="Unassembled WGS sequence"/>
</dbReference>
<evidence type="ECO:0008006" key="13">
    <source>
        <dbReference type="Google" id="ProtNLM"/>
    </source>
</evidence>
<keyword evidence="10" id="KW-0812">Transmembrane</keyword>
<comment type="pathway">
    <text evidence="2">Secondary metabolite biosynthesis.</text>
</comment>
<keyword evidence="10" id="KW-0472">Membrane</keyword>
<evidence type="ECO:0000256" key="10">
    <source>
        <dbReference type="SAM" id="Phobius"/>
    </source>
</evidence>
<dbReference type="OrthoDB" id="2789670at2759"/>
<dbReference type="Gene3D" id="1.10.630.10">
    <property type="entry name" value="Cytochrome P450"/>
    <property type="match status" value="1"/>
</dbReference>
<organism evidence="11 12">
    <name type="scientific">Cronartium quercuum f. sp. fusiforme G11</name>
    <dbReference type="NCBI Taxonomy" id="708437"/>
    <lineage>
        <taxon>Eukaryota</taxon>
        <taxon>Fungi</taxon>
        <taxon>Dikarya</taxon>
        <taxon>Basidiomycota</taxon>
        <taxon>Pucciniomycotina</taxon>
        <taxon>Pucciniomycetes</taxon>
        <taxon>Pucciniales</taxon>
        <taxon>Coleosporiaceae</taxon>
        <taxon>Cronartium</taxon>
    </lineage>
</organism>
<dbReference type="PRINTS" id="PR00385">
    <property type="entry name" value="P450"/>
</dbReference>
<dbReference type="Pfam" id="PF00067">
    <property type="entry name" value="p450"/>
    <property type="match status" value="1"/>
</dbReference>
<comment type="similarity">
    <text evidence="3">Belongs to the cytochrome P450 family.</text>
</comment>
<protein>
    <recommendedName>
        <fullName evidence="13">Cytochrome P450</fullName>
    </recommendedName>
</protein>
<gene>
    <name evidence="11" type="ORF">CROQUDRAFT_40479</name>
</gene>
<dbReference type="PANTHER" id="PTHR46300:SF1">
    <property type="entry name" value="P450, PUTATIVE (EUROFUNG)-RELATED"/>
    <property type="match status" value="1"/>
</dbReference>
<keyword evidence="6" id="KW-0560">Oxidoreductase</keyword>
<dbReference type="EMBL" id="MU167231">
    <property type="protein sequence ID" value="KAG0149064.1"/>
    <property type="molecule type" value="Genomic_DNA"/>
</dbReference>
<dbReference type="CDD" id="cd11065">
    <property type="entry name" value="CYP64-like"/>
    <property type="match status" value="1"/>
</dbReference>
<feature type="transmembrane region" description="Helical" evidence="10">
    <location>
        <begin position="20"/>
        <end position="40"/>
    </location>
</feature>
<sequence>MINLLSNTVRNFHHSIQETLFIALVFCAVVSSIAFSSISAKWRRRKMPLPPGPWSLPYIGYRFGPYPWRQMEEITRKYGPVSKVMMGSTPLIIVGTVKEAQELLEDRGAIYVSRPRLEMSGAIISGGLRTLSLEFGERWQRFRRALHSQLDGQAARSYQPVQEKAARQVIIDILERPTKFEDALTTYAASVILKIAYGKASSTYDDPEVRQVNLCLKRFTWAAKPGTFALDRHPWLRFIPFLTSKGKRWHQEELSLFRSQVRNVQESRGERDSCVASYLLEKQKDLKLSDDELAYLAGSLFGAGSDTTSAALSIIIFAAVCFPEEVKKVQEELDRVVGPNRLPTFSDQPELPLVTAFYNETFRWRPVSAAGFMHAAIKEDFYKGHRIPAGSWIIGNHWSIHRDPLVYPEPDMFKPSRWLHRHEKTGEVALRTDLRHFVYGFGRRRCAGQLVADNSIFINTANLLYAFDFRQKRATDGAEVAMDLDAFADSSNSRPLPFEAELIPRNSKLRRILEEMGTSRSEVAM</sequence>
<evidence type="ECO:0000313" key="11">
    <source>
        <dbReference type="EMBL" id="KAG0149064.1"/>
    </source>
</evidence>
<keyword evidence="12" id="KW-1185">Reference proteome</keyword>
<evidence type="ECO:0000256" key="1">
    <source>
        <dbReference type="ARBA" id="ARBA00001971"/>
    </source>
</evidence>
<keyword evidence="7 9" id="KW-0408">Iron</keyword>
<keyword evidence="5 9" id="KW-0479">Metal-binding</keyword>
<evidence type="ECO:0000256" key="4">
    <source>
        <dbReference type="ARBA" id="ARBA00022617"/>
    </source>
</evidence>
<name>A0A9P6TEP4_9BASI</name>
<dbReference type="PRINTS" id="PR00463">
    <property type="entry name" value="EP450I"/>
</dbReference>
<evidence type="ECO:0000256" key="3">
    <source>
        <dbReference type="ARBA" id="ARBA00010617"/>
    </source>
</evidence>
<evidence type="ECO:0000256" key="8">
    <source>
        <dbReference type="ARBA" id="ARBA00023033"/>
    </source>
</evidence>
<dbReference type="GO" id="GO:0016705">
    <property type="term" value="F:oxidoreductase activity, acting on paired donors, with incorporation or reduction of molecular oxygen"/>
    <property type="evidence" value="ECO:0007669"/>
    <property type="project" value="InterPro"/>
</dbReference>
<comment type="caution">
    <text evidence="11">The sequence shown here is derived from an EMBL/GenBank/DDBJ whole genome shotgun (WGS) entry which is preliminary data.</text>
</comment>
<dbReference type="SUPFAM" id="SSF48264">
    <property type="entry name" value="Cytochrome P450"/>
    <property type="match status" value="1"/>
</dbReference>
<keyword evidence="4 9" id="KW-0349">Heme</keyword>
<dbReference type="GO" id="GO:0005506">
    <property type="term" value="F:iron ion binding"/>
    <property type="evidence" value="ECO:0007669"/>
    <property type="project" value="InterPro"/>
</dbReference>
<feature type="binding site" description="axial binding residue" evidence="9">
    <location>
        <position position="446"/>
    </location>
    <ligand>
        <name>heme</name>
        <dbReference type="ChEBI" id="CHEBI:30413"/>
    </ligand>
    <ligandPart>
        <name>Fe</name>
        <dbReference type="ChEBI" id="CHEBI:18248"/>
    </ligandPart>
</feature>
<evidence type="ECO:0000256" key="5">
    <source>
        <dbReference type="ARBA" id="ARBA00022723"/>
    </source>
</evidence>
<dbReference type="InterPro" id="IPR001128">
    <property type="entry name" value="Cyt_P450"/>
</dbReference>
<comment type="cofactor">
    <cofactor evidence="1 9">
        <name>heme</name>
        <dbReference type="ChEBI" id="CHEBI:30413"/>
    </cofactor>
</comment>
<proteinExistence type="inferred from homology"/>
<accession>A0A9P6TEP4</accession>
<evidence type="ECO:0000256" key="6">
    <source>
        <dbReference type="ARBA" id="ARBA00023002"/>
    </source>
</evidence>
<dbReference type="InterPro" id="IPR050364">
    <property type="entry name" value="Cytochrome_P450_fung"/>
</dbReference>
<evidence type="ECO:0000256" key="7">
    <source>
        <dbReference type="ARBA" id="ARBA00023004"/>
    </source>
</evidence>
<dbReference type="InterPro" id="IPR002401">
    <property type="entry name" value="Cyt_P450_E_grp-I"/>
</dbReference>
<evidence type="ECO:0000256" key="9">
    <source>
        <dbReference type="PIRSR" id="PIRSR602401-1"/>
    </source>
</evidence>
<dbReference type="AlphaFoldDB" id="A0A9P6TEP4"/>
<dbReference type="InterPro" id="IPR036396">
    <property type="entry name" value="Cyt_P450_sf"/>
</dbReference>
<keyword evidence="8" id="KW-0503">Monooxygenase</keyword>
<evidence type="ECO:0000256" key="2">
    <source>
        <dbReference type="ARBA" id="ARBA00005179"/>
    </source>
</evidence>
<evidence type="ECO:0000313" key="12">
    <source>
        <dbReference type="Proteomes" id="UP000886653"/>
    </source>
</evidence>
<dbReference type="GO" id="GO:0004497">
    <property type="term" value="F:monooxygenase activity"/>
    <property type="evidence" value="ECO:0007669"/>
    <property type="project" value="UniProtKB-KW"/>
</dbReference>